<keyword evidence="1" id="KW-0472">Membrane</keyword>
<dbReference type="Proteomes" id="UP001219518">
    <property type="component" value="Unassembled WGS sequence"/>
</dbReference>
<keyword evidence="3" id="KW-1185">Reference proteome</keyword>
<reference evidence="2" key="1">
    <citation type="submission" date="2021-07" db="EMBL/GenBank/DDBJ databases">
        <authorList>
            <person name="Catto M.A."/>
            <person name="Jacobson A."/>
            <person name="Kennedy G."/>
            <person name="Labadie P."/>
            <person name="Hunt B.G."/>
            <person name="Srinivasan R."/>
        </authorList>
    </citation>
    <scope>NUCLEOTIDE SEQUENCE</scope>
    <source>
        <strain evidence="2">PL_HMW_Pooled</strain>
        <tissue evidence="2">Head</tissue>
    </source>
</reference>
<dbReference type="EMBL" id="JAHWGI010001134">
    <property type="protein sequence ID" value="KAK3922906.1"/>
    <property type="molecule type" value="Genomic_DNA"/>
</dbReference>
<gene>
    <name evidence="2" type="ORF">KUF71_001565</name>
</gene>
<proteinExistence type="predicted"/>
<protein>
    <submittedName>
        <fullName evidence="2">Gag-Pro-Pol polyprotein</fullName>
    </submittedName>
</protein>
<feature type="transmembrane region" description="Helical" evidence="1">
    <location>
        <begin position="132"/>
        <end position="154"/>
    </location>
</feature>
<dbReference type="AlphaFoldDB" id="A0AAE1HLL3"/>
<keyword evidence="1" id="KW-0812">Transmembrane</keyword>
<keyword evidence="1" id="KW-1133">Transmembrane helix</keyword>
<comment type="caution">
    <text evidence="2">The sequence shown here is derived from an EMBL/GenBank/DDBJ whole genome shotgun (WGS) entry which is preliminary data.</text>
</comment>
<sequence>MATRRTRGIANIRVAALREQPASTEKITTDQPDLEPWAGRGVAAMTPSWIQLSFELAPRLATPGQARQQGGAGTSEPVAPPVNPYSWYQQKGGPAVMIGANLRLGSGGLGTQNVSVSSSPAFQCHPGGTTEAAIIFCLGSLGMAANFALMVLILTKRQLRRSKFCSAIERVA</sequence>
<evidence type="ECO:0000256" key="1">
    <source>
        <dbReference type="SAM" id="Phobius"/>
    </source>
</evidence>
<accession>A0AAE1HLL3</accession>
<reference evidence="2" key="2">
    <citation type="journal article" date="2023" name="BMC Genomics">
        <title>Pest status, molecular evolution, and epigenetic factors derived from the genome assembly of Frankliniella fusca, a thysanopteran phytovirus vector.</title>
        <authorList>
            <person name="Catto M.A."/>
            <person name="Labadie P.E."/>
            <person name="Jacobson A.L."/>
            <person name="Kennedy G.G."/>
            <person name="Srinivasan R."/>
            <person name="Hunt B.G."/>
        </authorList>
    </citation>
    <scope>NUCLEOTIDE SEQUENCE</scope>
    <source>
        <strain evidence="2">PL_HMW_Pooled</strain>
    </source>
</reference>
<organism evidence="2 3">
    <name type="scientific">Frankliniella fusca</name>
    <dbReference type="NCBI Taxonomy" id="407009"/>
    <lineage>
        <taxon>Eukaryota</taxon>
        <taxon>Metazoa</taxon>
        <taxon>Ecdysozoa</taxon>
        <taxon>Arthropoda</taxon>
        <taxon>Hexapoda</taxon>
        <taxon>Insecta</taxon>
        <taxon>Pterygota</taxon>
        <taxon>Neoptera</taxon>
        <taxon>Paraneoptera</taxon>
        <taxon>Thysanoptera</taxon>
        <taxon>Terebrantia</taxon>
        <taxon>Thripoidea</taxon>
        <taxon>Thripidae</taxon>
        <taxon>Frankliniella</taxon>
    </lineage>
</organism>
<evidence type="ECO:0000313" key="3">
    <source>
        <dbReference type="Proteomes" id="UP001219518"/>
    </source>
</evidence>
<name>A0AAE1HLL3_9NEOP</name>
<evidence type="ECO:0000313" key="2">
    <source>
        <dbReference type="EMBL" id="KAK3922906.1"/>
    </source>
</evidence>